<name>A0A0B2JY70_9FIRM</name>
<accession>A0A0B2JY70</accession>
<gene>
    <name evidence="1" type="ORF">NZ47_09630</name>
</gene>
<keyword evidence="2" id="KW-1185">Reference proteome</keyword>
<dbReference type="Proteomes" id="UP000030993">
    <property type="component" value="Unassembled WGS sequence"/>
</dbReference>
<proteinExistence type="predicted"/>
<evidence type="ECO:0000313" key="1">
    <source>
        <dbReference type="EMBL" id="KHM51596.1"/>
    </source>
</evidence>
<sequence>MISPRIEDFDEIISMIKKCMQENQWLLYLPRDELGNKIAESFNLEVNDANELDLIKFLGKQIEDIANETDPINKKISVDGTRWMVYYHHLYLLFG</sequence>
<comment type="caution">
    <text evidence="1">The sequence shown here is derived from an EMBL/GenBank/DDBJ whole genome shotgun (WGS) entry which is preliminary data.</text>
</comment>
<dbReference type="STRING" id="82374.NZ47_09630"/>
<dbReference type="AlphaFoldDB" id="A0A0B2JY70"/>
<organism evidence="1 2">
    <name type="scientific">Anaerovibrio lipolyticus</name>
    <dbReference type="NCBI Taxonomy" id="82374"/>
    <lineage>
        <taxon>Bacteria</taxon>
        <taxon>Bacillati</taxon>
        <taxon>Bacillota</taxon>
        <taxon>Negativicutes</taxon>
        <taxon>Selenomonadales</taxon>
        <taxon>Selenomonadaceae</taxon>
        <taxon>Anaerovibrio</taxon>
    </lineage>
</organism>
<dbReference type="RefSeq" id="WP_039209839.1">
    <property type="nucleotide sequence ID" value="NZ_JSCE01000184.1"/>
</dbReference>
<dbReference type="EMBL" id="JSCE01000184">
    <property type="protein sequence ID" value="KHM51596.1"/>
    <property type="molecule type" value="Genomic_DNA"/>
</dbReference>
<reference evidence="1 2" key="1">
    <citation type="journal article" date="2013" name="PLoS ONE">
        <title>Identification and characterization of three novel lipases belonging to families II and V from Anaerovibrio lipolyticus 5ST.</title>
        <authorList>
            <person name="Prive F."/>
            <person name="Kaderbhai N.N."/>
            <person name="Girdwood S."/>
            <person name="Worgan H.J."/>
            <person name="Pinloche E."/>
            <person name="Scollan N.D."/>
            <person name="Huws S.A."/>
            <person name="Newbold C.J."/>
        </authorList>
    </citation>
    <scope>NUCLEOTIDE SEQUENCE [LARGE SCALE GENOMIC DNA]</scope>
    <source>
        <strain evidence="1 2">5S</strain>
    </source>
</reference>
<protein>
    <submittedName>
        <fullName evidence="1">Uncharacterized protein</fullName>
    </submittedName>
</protein>
<evidence type="ECO:0000313" key="2">
    <source>
        <dbReference type="Proteomes" id="UP000030993"/>
    </source>
</evidence>